<organism evidence="1 2">
    <name type="scientific">Aldrovandia affinis</name>
    <dbReference type="NCBI Taxonomy" id="143900"/>
    <lineage>
        <taxon>Eukaryota</taxon>
        <taxon>Metazoa</taxon>
        <taxon>Chordata</taxon>
        <taxon>Craniata</taxon>
        <taxon>Vertebrata</taxon>
        <taxon>Euteleostomi</taxon>
        <taxon>Actinopterygii</taxon>
        <taxon>Neopterygii</taxon>
        <taxon>Teleostei</taxon>
        <taxon>Notacanthiformes</taxon>
        <taxon>Halosauridae</taxon>
        <taxon>Aldrovandia</taxon>
    </lineage>
</organism>
<gene>
    <name evidence="1" type="ORF">AAFF_G00315640</name>
</gene>
<evidence type="ECO:0000313" key="1">
    <source>
        <dbReference type="EMBL" id="KAJ8405584.1"/>
    </source>
</evidence>
<proteinExistence type="predicted"/>
<dbReference type="EMBL" id="JAINUG010000047">
    <property type="protein sequence ID" value="KAJ8405584.1"/>
    <property type="molecule type" value="Genomic_DNA"/>
</dbReference>
<dbReference type="AlphaFoldDB" id="A0AAD7WRE1"/>
<sequence length="93" mass="10745">MVACSEEDTDLGGISINTFYGRRKREVQFCHLMALQIQSRGQVMKKRRMSFMQRARVRMTAAAVRISVVALVMRQRKEQTKTNEQGNLGNCYE</sequence>
<accession>A0AAD7WRE1</accession>
<dbReference type="Proteomes" id="UP001221898">
    <property type="component" value="Unassembled WGS sequence"/>
</dbReference>
<comment type="caution">
    <text evidence="1">The sequence shown here is derived from an EMBL/GenBank/DDBJ whole genome shotgun (WGS) entry which is preliminary data.</text>
</comment>
<keyword evidence="2" id="KW-1185">Reference proteome</keyword>
<name>A0AAD7WRE1_9TELE</name>
<reference evidence="1" key="1">
    <citation type="journal article" date="2023" name="Science">
        <title>Genome structures resolve the early diversification of teleost fishes.</title>
        <authorList>
            <person name="Parey E."/>
            <person name="Louis A."/>
            <person name="Montfort J."/>
            <person name="Bouchez O."/>
            <person name="Roques C."/>
            <person name="Iampietro C."/>
            <person name="Lluch J."/>
            <person name="Castinel A."/>
            <person name="Donnadieu C."/>
            <person name="Desvignes T."/>
            <person name="Floi Bucao C."/>
            <person name="Jouanno E."/>
            <person name="Wen M."/>
            <person name="Mejri S."/>
            <person name="Dirks R."/>
            <person name="Jansen H."/>
            <person name="Henkel C."/>
            <person name="Chen W.J."/>
            <person name="Zahm M."/>
            <person name="Cabau C."/>
            <person name="Klopp C."/>
            <person name="Thompson A.W."/>
            <person name="Robinson-Rechavi M."/>
            <person name="Braasch I."/>
            <person name="Lecointre G."/>
            <person name="Bobe J."/>
            <person name="Postlethwait J.H."/>
            <person name="Berthelot C."/>
            <person name="Roest Crollius H."/>
            <person name="Guiguen Y."/>
        </authorList>
    </citation>
    <scope>NUCLEOTIDE SEQUENCE</scope>
    <source>
        <strain evidence="1">NC1722</strain>
    </source>
</reference>
<evidence type="ECO:0000313" key="2">
    <source>
        <dbReference type="Proteomes" id="UP001221898"/>
    </source>
</evidence>
<protein>
    <submittedName>
        <fullName evidence="1">Uncharacterized protein</fullName>
    </submittedName>
</protein>